<dbReference type="Gene3D" id="4.10.60.10">
    <property type="entry name" value="Zinc finger, CCHC-type"/>
    <property type="match status" value="1"/>
</dbReference>
<keyword evidence="1" id="KW-0862">Zinc</keyword>
<feature type="compositionally biased region" description="Low complexity" evidence="2">
    <location>
        <begin position="337"/>
        <end position="346"/>
    </location>
</feature>
<evidence type="ECO:0000313" key="5">
    <source>
        <dbReference type="Proteomes" id="UP001151760"/>
    </source>
</evidence>
<keyword evidence="1" id="KW-0863">Zinc-finger</keyword>
<accession>A0ABQ5AS21</accession>
<keyword evidence="1" id="KW-0479">Metal-binding</keyword>
<name>A0ABQ5AS21_9ASTR</name>
<dbReference type="EMBL" id="BQNB010012478">
    <property type="protein sequence ID" value="GJT04048.1"/>
    <property type="molecule type" value="Genomic_DNA"/>
</dbReference>
<organism evidence="4 5">
    <name type="scientific">Tanacetum coccineum</name>
    <dbReference type="NCBI Taxonomy" id="301880"/>
    <lineage>
        <taxon>Eukaryota</taxon>
        <taxon>Viridiplantae</taxon>
        <taxon>Streptophyta</taxon>
        <taxon>Embryophyta</taxon>
        <taxon>Tracheophyta</taxon>
        <taxon>Spermatophyta</taxon>
        <taxon>Magnoliopsida</taxon>
        <taxon>eudicotyledons</taxon>
        <taxon>Gunneridae</taxon>
        <taxon>Pentapetalae</taxon>
        <taxon>asterids</taxon>
        <taxon>campanulids</taxon>
        <taxon>Asterales</taxon>
        <taxon>Asteraceae</taxon>
        <taxon>Asteroideae</taxon>
        <taxon>Anthemideae</taxon>
        <taxon>Anthemidinae</taxon>
        <taxon>Tanacetum</taxon>
    </lineage>
</organism>
<dbReference type="PROSITE" id="PS50158">
    <property type="entry name" value="ZF_CCHC"/>
    <property type="match status" value="1"/>
</dbReference>
<dbReference type="InterPro" id="IPR001878">
    <property type="entry name" value="Znf_CCHC"/>
</dbReference>
<evidence type="ECO:0000256" key="1">
    <source>
        <dbReference type="PROSITE-ProRule" id="PRU00047"/>
    </source>
</evidence>
<reference evidence="4" key="2">
    <citation type="submission" date="2022-01" db="EMBL/GenBank/DDBJ databases">
        <authorList>
            <person name="Yamashiro T."/>
            <person name="Shiraishi A."/>
            <person name="Satake H."/>
            <person name="Nakayama K."/>
        </authorList>
    </citation>
    <scope>NUCLEOTIDE SEQUENCE</scope>
</reference>
<feature type="domain" description="CCHC-type" evidence="3">
    <location>
        <begin position="452"/>
        <end position="466"/>
    </location>
</feature>
<proteinExistence type="predicted"/>
<feature type="region of interest" description="Disordered" evidence="2">
    <location>
        <begin position="337"/>
        <end position="367"/>
    </location>
</feature>
<sequence>MEEEKESNEVEEVSEDDEGELLKHLLIKADGSSKRYSSMIRMLQGIDREDLEVLWRIVKAKHNDTRPEDEFRRVKKENERFECIPPEYDEEFVIKKLKDSEAEHQLRRTRLVLGPTSGIRACCEALNKKNQPLLQDLFFCDKMEVGTTKNNNLTARLPLLNPGDYDIWLMRIEQYFLMTGYSLWEVIKNGNKVLKKMVGIVEHEYEPTSVEEKQERRNEMKARATLLMALPNKDQLKFHTYQDAKLLMEAIEKRYGGNKESKKLEIQGEVINQEDMNLKLLRSLPSEWKYHALIWRNKAEIETISLDDLYNNLKIYEPELTGSSSTSQNTQNVAFVSNSTNNTNNTHKADDSSHEISTTQSTTHTHHNGSNTVCLDNLCDAVICAFLASQPNCPQLSQEDLEQLHPDDLEEMDLQWEMAMLTIRARRFIKRTGKKLNINGQRVGFDKSKVECFNCHKHGHFARECRFPRNQEFKGRENNTRTIAVETPTQNAFYIL</sequence>
<dbReference type="SUPFAM" id="SSF57756">
    <property type="entry name" value="Retrovirus zinc finger-like domains"/>
    <property type="match status" value="1"/>
</dbReference>
<evidence type="ECO:0000259" key="3">
    <source>
        <dbReference type="PROSITE" id="PS50158"/>
    </source>
</evidence>
<comment type="caution">
    <text evidence="4">The sequence shown here is derived from an EMBL/GenBank/DDBJ whole genome shotgun (WGS) entry which is preliminary data.</text>
</comment>
<protein>
    <submittedName>
        <fullName evidence="4">Ribonuclease H-like domain-containing protein</fullName>
    </submittedName>
</protein>
<evidence type="ECO:0000256" key="2">
    <source>
        <dbReference type="SAM" id="MobiDB-lite"/>
    </source>
</evidence>
<dbReference type="InterPro" id="IPR036875">
    <property type="entry name" value="Znf_CCHC_sf"/>
</dbReference>
<keyword evidence="5" id="KW-1185">Reference proteome</keyword>
<evidence type="ECO:0000313" key="4">
    <source>
        <dbReference type="EMBL" id="GJT04048.1"/>
    </source>
</evidence>
<reference evidence="4" key="1">
    <citation type="journal article" date="2022" name="Int. J. Mol. Sci.">
        <title>Draft Genome of Tanacetum Coccineum: Genomic Comparison of Closely Related Tanacetum-Family Plants.</title>
        <authorList>
            <person name="Yamashiro T."/>
            <person name="Shiraishi A."/>
            <person name="Nakayama K."/>
            <person name="Satake H."/>
        </authorList>
    </citation>
    <scope>NUCLEOTIDE SEQUENCE</scope>
</reference>
<dbReference type="Proteomes" id="UP001151760">
    <property type="component" value="Unassembled WGS sequence"/>
</dbReference>
<gene>
    <name evidence="4" type="ORF">Tco_0838510</name>
</gene>